<sequence>MERPAVATAWMLLLAIAAYLAPVSSQECGSGNFRCDNGHCIPAAWRCDGTRDCLDDTDEIGCPPHSCGTGFFLCPVEGTCISRSWVCDQEKDCSDGADEHQNCAGTTCSSQQMACSNGQCIPREYRCDHVSDCSDGSDERNCYYPTCDQLTCANGACYNTSQKCDQKVDCRDASDEANCTTHCSHKEFQCGSGECILRAYVCDHDNDCEDNSDEHNCTYDTCGGHHFTCSNGQCINQNWVCDGEDDCQDSGDEDGCESNQRYHTCYPREWHCPGSGRCIPIDKVCDGVPDCPGGEDETNTTTGRQCGTGICSVLNCEYQCHQTPYGGECFCPPSHIINVNDSRTCIDFDDCQIWGTCDQKCENRQGRHQCLCEEGYILERGQHCKANSSCEYLTPTSLTTFFFFFFWFGFPFLF</sequence>
<feature type="disulfide bond" evidence="14">
    <location>
        <begin position="152"/>
        <end position="170"/>
    </location>
</feature>
<dbReference type="GO" id="GO:0042562">
    <property type="term" value="F:hormone binding"/>
    <property type="evidence" value="ECO:0007669"/>
    <property type="project" value="TreeGrafter"/>
</dbReference>
<evidence type="ECO:0000256" key="13">
    <source>
        <dbReference type="ARBA" id="ARBA00023180"/>
    </source>
</evidence>
<dbReference type="FunFam" id="4.10.400.10:FF:000034">
    <property type="entry name" value="Low-density lipoprotein receptor-related protein 2"/>
    <property type="match status" value="3"/>
</dbReference>
<feature type="disulfide bond" evidence="14">
    <location>
        <begin position="190"/>
        <end position="208"/>
    </location>
</feature>
<dbReference type="Gene3D" id="4.10.400.10">
    <property type="entry name" value="Low-density Lipoprotein Receptor"/>
    <property type="match status" value="7"/>
</dbReference>
<evidence type="ECO:0000256" key="1">
    <source>
        <dbReference type="ARBA" id="ARBA00004251"/>
    </source>
</evidence>
<evidence type="ECO:0000256" key="12">
    <source>
        <dbReference type="ARBA" id="ARBA00023170"/>
    </source>
</evidence>
<keyword evidence="10" id="KW-0472">Membrane</keyword>
<dbReference type="SMART" id="SM00179">
    <property type="entry name" value="EGF_CA"/>
    <property type="match status" value="1"/>
</dbReference>
<feature type="disulfide bond" evidence="14">
    <location>
        <begin position="115"/>
        <end position="133"/>
    </location>
</feature>
<dbReference type="Proteomes" id="UP000694386">
    <property type="component" value="Unplaced"/>
</dbReference>
<dbReference type="InterPro" id="IPR000742">
    <property type="entry name" value="EGF"/>
</dbReference>
<feature type="disulfide bond" evidence="14">
    <location>
        <begin position="35"/>
        <end position="53"/>
    </location>
</feature>
<feature type="signal peptide" evidence="15">
    <location>
        <begin position="1"/>
        <end position="25"/>
    </location>
</feature>
<dbReference type="PRINTS" id="PR00261">
    <property type="entry name" value="LDLRECEPTOR"/>
</dbReference>
<feature type="disulfide bond" evidence="14">
    <location>
        <begin position="108"/>
        <end position="120"/>
    </location>
</feature>
<organism evidence="18 19">
    <name type="scientific">Cricetulus griseus</name>
    <name type="common">Chinese hamster</name>
    <name type="synonym">Cricetulus barabensis griseus</name>
    <dbReference type="NCBI Taxonomy" id="10029"/>
    <lineage>
        <taxon>Eukaryota</taxon>
        <taxon>Metazoa</taxon>
        <taxon>Chordata</taxon>
        <taxon>Craniata</taxon>
        <taxon>Vertebrata</taxon>
        <taxon>Euteleostomi</taxon>
        <taxon>Mammalia</taxon>
        <taxon>Eutheria</taxon>
        <taxon>Euarchontoglires</taxon>
        <taxon>Glires</taxon>
        <taxon>Rodentia</taxon>
        <taxon>Myomorpha</taxon>
        <taxon>Muroidea</taxon>
        <taxon>Cricetidae</taxon>
        <taxon>Cricetinae</taxon>
        <taxon>Cricetulus</taxon>
    </lineage>
</organism>
<dbReference type="SUPFAM" id="SSF57196">
    <property type="entry name" value="EGF/Laminin"/>
    <property type="match status" value="1"/>
</dbReference>
<dbReference type="FunFam" id="4.10.400.10:FF:000147">
    <property type="entry name" value="Low-density lipoprotein receptor-related protein 2"/>
    <property type="match status" value="1"/>
</dbReference>
<feature type="domain" description="EGF-like" evidence="17">
    <location>
        <begin position="350"/>
        <end position="385"/>
    </location>
</feature>
<evidence type="ECO:0000256" key="2">
    <source>
        <dbReference type="ARBA" id="ARBA00009939"/>
    </source>
</evidence>
<keyword evidence="11 14" id="KW-1015">Disulfide bond</keyword>
<evidence type="ECO:0000313" key="18">
    <source>
        <dbReference type="Ensembl" id="ENSCGRP00001014621.1"/>
    </source>
</evidence>
<dbReference type="AlphaFoldDB" id="A0A8C2M6V6"/>
<dbReference type="PANTHER" id="PTHR22722:SF11">
    <property type="entry name" value="LOW-DENSITY LIPOPROTEIN RECEPTOR-RELATED PROTEIN 2"/>
    <property type="match status" value="1"/>
</dbReference>
<dbReference type="Gene3D" id="2.10.25.10">
    <property type="entry name" value="Laminin"/>
    <property type="match status" value="1"/>
</dbReference>
<evidence type="ECO:0000256" key="14">
    <source>
        <dbReference type="PROSITE-ProRule" id="PRU00124"/>
    </source>
</evidence>
<dbReference type="GO" id="GO:0043235">
    <property type="term" value="C:receptor complex"/>
    <property type="evidence" value="ECO:0007669"/>
    <property type="project" value="TreeGrafter"/>
</dbReference>
<dbReference type="FunFam" id="4.10.400.10:FF:000112">
    <property type="entry name" value="Low-density lipoprotein receptor-related protein 2"/>
    <property type="match status" value="1"/>
</dbReference>
<evidence type="ECO:0000256" key="15">
    <source>
        <dbReference type="SAM" id="SignalP"/>
    </source>
</evidence>
<dbReference type="CDD" id="cd00112">
    <property type="entry name" value="LDLa"/>
    <property type="match status" value="7"/>
</dbReference>
<dbReference type="InterPro" id="IPR051221">
    <property type="entry name" value="LDLR-related"/>
</dbReference>
<feature type="disulfide bond" evidence="14">
    <location>
        <begin position="127"/>
        <end position="142"/>
    </location>
</feature>
<keyword evidence="6" id="KW-0812">Transmembrane</keyword>
<dbReference type="Pfam" id="PF00057">
    <property type="entry name" value="Ldl_recept_a"/>
    <property type="match status" value="7"/>
</dbReference>
<dbReference type="Ensembl" id="ENSCGRT00001018858.1">
    <property type="protein sequence ID" value="ENSCGRP00001014621.1"/>
    <property type="gene ID" value="ENSCGRG00001015380.1"/>
</dbReference>
<dbReference type="SMART" id="SM00192">
    <property type="entry name" value="LDLa"/>
    <property type="match status" value="7"/>
</dbReference>
<dbReference type="FunFam" id="2.10.25.10:FF:000009">
    <property type="entry name" value="Low-density lipoprotein receptor isoform 1"/>
    <property type="match status" value="1"/>
</dbReference>
<dbReference type="InterPro" id="IPR002172">
    <property type="entry name" value="LDrepeatLR_classA_rpt"/>
</dbReference>
<feature type="disulfide bond" evidence="14">
    <location>
        <begin position="28"/>
        <end position="40"/>
    </location>
</feature>
<reference evidence="18" key="1">
    <citation type="submission" date="2025-08" db="UniProtKB">
        <authorList>
            <consortium name="Ensembl"/>
        </authorList>
    </citation>
    <scope>IDENTIFICATION</scope>
</reference>
<comment type="subcellular location">
    <subcellularLocation>
        <location evidence="1">Cell membrane</location>
        <topology evidence="1">Single-pass type I membrane protein</topology>
    </subcellularLocation>
</comment>
<dbReference type="SUPFAM" id="SSF57424">
    <property type="entry name" value="LDL receptor-like module"/>
    <property type="match status" value="7"/>
</dbReference>
<evidence type="ECO:0000256" key="8">
    <source>
        <dbReference type="ARBA" id="ARBA00022737"/>
    </source>
</evidence>
<evidence type="ECO:0000256" key="5">
    <source>
        <dbReference type="ARBA" id="ARBA00022583"/>
    </source>
</evidence>
<evidence type="ECO:0000256" key="7">
    <source>
        <dbReference type="ARBA" id="ARBA00022729"/>
    </source>
</evidence>
<evidence type="ECO:0000259" key="17">
    <source>
        <dbReference type="SMART" id="SM00181"/>
    </source>
</evidence>
<dbReference type="InterPro" id="IPR023415">
    <property type="entry name" value="LDLR_class-A_CS"/>
</dbReference>
<feature type="disulfide bond" evidence="14">
    <location>
        <begin position="164"/>
        <end position="179"/>
    </location>
</feature>
<keyword evidence="5" id="KW-0254">Endocytosis</keyword>
<gene>
    <name evidence="18" type="primary">Lrp2</name>
</gene>
<proteinExistence type="inferred from homology"/>
<name>A0A8C2M6V6_CRIGR</name>
<dbReference type="GO" id="GO:0005509">
    <property type="term" value="F:calcium ion binding"/>
    <property type="evidence" value="ECO:0007669"/>
    <property type="project" value="InterPro"/>
</dbReference>
<feature type="disulfide bond" evidence="14">
    <location>
        <begin position="241"/>
        <end position="256"/>
    </location>
</feature>
<keyword evidence="13" id="KW-0325">Glycoprotein</keyword>
<feature type="domain" description="EGF-like" evidence="17">
    <location>
        <begin position="107"/>
        <end position="143"/>
    </location>
</feature>
<feature type="disulfide bond" evidence="14">
    <location>
        <begin position="202"/>
        <end position="217"/>
    </location>
</feature>
<dbReference type="PROSITE" id="PS01209">
    <property type="entry name" value="LDLRA_1"/>
    <property type="match status" value="2"/>
</dbReference>
<evidence type="ECO:0000256" key="11">
    <source>
        <dbReference type="ARBA" id="ARBA00023157"/>
    </source>
</evidence>
<keyword evidence="7 15" id="KW-0732">Signal</keyword>
<keyword evidence="4" id="KW-0245">EGF-like domain</keyword>
<feature type="domain" description="EGF-like calcium-binding" evidence="16">
    <location>
        <begin position="347"/>
        <end position="385"/>
    </location>
</feature>
<dbReference type="GO" id="GO:0006898">
    <property type="term" value="P:receptor-mediated endocytosis"/>
    <property type="evidence" value="ECO:0007669"/>
    <property type="project" value="TreeGrafter"/>
</dbReference>
<accession>A0A8C2M6V6</accession>
<feature type="chain" id="PRO_5033982217" evidence="15">
    <location>
        <begin position="26"/>
        <end position="414"/>
    </location>
</feature>
<feature type="disulfide bond" evidence="14">
    <location>
        <begin position="229"/>
        <end position="247"/>
    </location>
</feature>
<evidence type="ECO:0000256" key="10">
    <source>
        <dbReference type="ARBA" id="ARBA00023136"/>
    </source>
</evidence>
<dbReference type="PROSITE" id="PS50068">
    <property type="entry name" value="LDLRA_2"/>
    <property type="match status" value="7"/>
</dbReference>
<comment type="similarity">
    <text evidence="2">Belongs to the LDLR family.</text>
</comment>
<feature type="domain" description="EGF-like" evidence="17">
    <location>
        <begin position="310"/>
        <end position="346"/>
    </location>
</feature>
<evidence type="ECO:0000256" key="4">
    <source>
        <dbReference type="ARBA" id="ARBA00022536"/>
    </source>
</evidence>
<keyword evidence="12" id="KW-0675">Receptor</keyword>
<comment type="caution">
    <text evidence="14">Lacks conserved residue(s) required for the propagation of feature annotation.</text>
</comment>
<dbReference type="SMART" id="SM00181">
    <property type="entry name" value="EGF"/>
    <property type="match status" value="3"/>
</dbReference>
<keyword evidence="9" id="KW-1133">Transmembrane helix</keyword>
<dbReference type="GO" id="GO:0016324">
    <property type="term" value="C:apical plasma membrane"/>
    <property type="evidence" value="ECO:0007669"/>
    <property type="project" value="TreeGrafter"/>
</dbReference>
<dbReference type="InterPro" id="IPR036055">
    <property type="entry name" value="LDL_receptor-like_sf"/>
</dbReference>
<evidence type="ECO:0000256" key="3">
    <source>
        <dbReference type="ARBA" id="ARBA00022475"/>
    </source>
</evidence>
<keyword evidence="8" id="KW-0677">Repeat</keyword>
<feature type="disulfide bond" evidence="14">
    <location>
        <begin position="47"/>
        <end position="62"/>
    </location>
</feature>
<protein>
    <submittedName>
        <fullName evidence="18">Low density lipoprotein receptor-related protein 2</fullName>
    </submittedName>
</protein>
<evidence type="ECO:0000256" key="9">
    <source>
        <dbReference type="ARBA" id="ARBA00022989"/>
    </source>
</evidence>
<keyword evidence="3" id="KW-1003">Cell membrane</keyword>
<dbReference type="InterPro" id="IPR001881">
    <property type="entry name" value="EGF-like_Ca-bd_dom"/>
</dbReference>
<dbReference type="PANTHER" id="PTHR22722">
    <property type="entry name" value="LOW-DENSITY LIPOPROTEIN RECEPTOR-RELATED PROTEIN 2-RELATED"/>
    <property type="match status" value="1"/>
</dbReference>
<evidence type="ECO:0000259" key="16">
    <source>
        <dbReference type="SMART" id="SM00179"/>
    </source>
</evidence>
<evidence type="ECO:0000313" key="19">
    <source>
        <dbReference type="Proteomes" id="UP000694386"/>
    </source>
</evidence>
<feature type="disulfide bond" evidence="14">
    <location>
        <begin position="183"/>
        <end position="195"/>
    </location>
</feature>
<reference evidence="18" key="2">
    <citation type="submission" date="2025-09" db="UniProtKB">
        <authorList>
            <consortium name="Ensembl"/>
        </authorList>
    </citation>
    <scope>IDENTIFICATION</scope>
</reference>
<feature type="disulfide bond" evidence="14">
    <location>
        <begin position="222"/>
        <end position="234"/>
    </location>
</feature>
<evidence type="ECO:0000256" key="6">
    <source>
        <dbReference type="ARBA" id="ARBA00022692"/>
    </source>
</evidence>